<proteinExistence type="predicted"/>
<accession>A0A2M8GL59</accession>
<dbReference type="PANTHER" id="PTHR11669">
    <property type="entry name" value="REPLICATION FACTOR C / DNA POLYMERASE III GAMMA-TAU SUBUNIT"/>
    <property type="match status" value="1"/>
</dbReference>
<organism evidence="1 2">
    <name type="scientific">Candidatus Roizmanbacteria bacterium CG_4_8_14_3_um_filter_36_10</name>
    <dbReference type="NCBI Taxonomy" id="1974834"/>
    <lineage>
        <taxon>Bacteria</taxon>
        <taxon>Candidatus Roizmaniibacteriota</taxon>
    </lineage>
</organism>
<evidence type="ECO:0000313" key="1">
    <source>
        <dbReference type="EMBL" id="PJC81293.1"/>
    </source>
</evidence>
<dbReference type="AlphaFoldDB" id="A0A2M8GL59"/>
<evidence type="ECO:0000313" key="2">
    <source>
        <dbReference type="Proteomes" id="UP000229370"/>
    </source>
</evidence>
<protein>
    <recommendedName>
        <fullName evidence="3">DNA polymerase III delta N-terminal domain-containing protein</fullName>
    </recommendedName>
</protein>
<comment type="caution">
    <text evidence="1">The sequence shown here is derived from an EMBL/GenBank/DDBJ whole genome shotgun (WGS) entry which is preliminary data.</text>
</comment>
<dbReference type="InterPro" id="IPR027417">
    <property type="entry name" value="P-loop_NTPase"/>
</dbReference>
<reference evidence="2" key="1">
    <citation type="submission" date="2017-09" db="EMBL/GenBank/DDBJ databases">
        <title>Depth-based differentiation of microbial function through sediment-hosted aquifers and enrichment of novel symbionts in the deep terrestrial subsurface.</title>
        <authorList>
            <person name="Probst A.J."/>
            <person name="Ladd B."/>
            <person name="Jarett J.K."/>
            <person name="Geller-Mcgrath D.E."/>
            <person name="Sieber C.M.K."/>
            <person name="Emerson J.B."/>
            <person name="Anantharaman K."/>
            <person name="Thomas B.C."/>
            <person name="Malmstrom R."/>
            <person name="Stieglmeier M."/>
            <person name="Klingl A."/>
            <person name="Woyke T."/>
            <person name="Ryan C.M."/>
            <person name="Banfield J.F."/>
        </authorList>
    </citation>
    <scope>NUCLEOTIDE SEQUENCE [LARGE SCALE GENOMIC DNA]</scope>
</reference>
<dbReference type="GO" id="GO:0006261">
    <property type="term" value="P:DNA-templated DNA replication"/>
    <property type="evidence" value="ECO:0007669"/>
    <property type="project" value="TreeGrafter"/>
</dbReference>
<dbReference type="Pfam" id="PF13177">
    <property type="entry name" value="DNA_pol3_delta2"/>
    <property type="match status" value="1"/>
</dbReference>
<sequence length="225" mass="26408">MLPLIIVSKDQKNISRFIKKFIEENSFSAPFVFEIRPVKEEISINQIRELKHDLIISEKNKRLIIFYNFDKSGLDTQNALLKILEELVEKNQFLLMAANAEKIIPTIHSRSKLIKIDKAEFQPTLDKDWQKLVQTIVLAKNLDFLTEAKVNVTTKEQALICLNRFLVFFKNELNNNVDRLPIIVKIIKKIFLLMNLLENNNLNPQLTVDELLIFIWKRYNVSVRS</sequence>
<name>A0A2M8GL59_9BACT</name>
<gene>
    <name evidence="1" type="ORF">CO007_05460</name>
</gene>
<dbReference type="SUPFAM" id="SSF52540">
    <property type="entry name" value="P-loop containing nucleoside triphosphate hydrolases"/>
    <property type="match status" value="1"/>
</dbReference>
<dbReference type="Proteomes" id="UP000229370">
    <property type="component" value="Unassembled WGS sequence"/>
</dbReference>
<dbReference type="PANTHER" id="PTHR11669:SF8">
    <property type="entry name" value="DNA POLYMERASE III SUBUNIT DELTA"/>
    <property type="match status" value="1"/>
</dbReference>
<dbReference type="InterPro" id="IPR050238">
    <property type="entry name" value="DNA_Rep/Repair_Clamp_Loader"/>
</dbReference>
<dbReference type="Gene3D" id="3.40.50.300">
    <property type="entry name" value="P-loop containing nucleotide triphosphate hydrolases"/>
    <property type="match status" value="1"/>
</dbReference>
<dbReference type="EMBL" id="PFQK01000093">
    <property type="protein sequence ID" value="PJC81293.1"/>
    <property type="molecule type" value="Genomic_DNA"/>
</dbReference>
<evidence type="ECO:0008006" key="3">
    <source>
        <dbReference type="Google" id="ProtNLM"/>
    </source>
</evidence>